<dbReference type="Proteomes" id="UP000603708">
    <property type="component" value="Unassembled WGS sequence"/>
</dbReference>
<comment type="caution">
    <text evidence="2">The sequence shown here is derived from an EMBL/GenBank/DDBJ whole genome shotgun (WGS) entry which is preliminary data.</text>
</comment>
<feature type="compositionally biased region" description="Polar residues" evidence="1">
    <location>
        <begin position="28"/>
        <end position="37"/>
    </location>
</feature>
<proteinExistence type="predicted"/>
<protein>
    <submittedName>
        <fullName evidence="2">Uncharacterized protein</fullName>
    </submittedName>
</protein>
<evidence type="ECO:0000256" key="1">
    <source>
        <dbReference type="SAM" id="MobiDB-lite"/>
    </source>
</evidence>
<organism evidence="2 3">
    <name type="scientific">Streptomyces sulfonofaciens</name>
    <dbReference type="NCBI Taxonomy" id="68272"/>
    <lineage>
        <taxon>Bacteria</taxon>
        <taxon>Bacillati</taxon>
        <taxon>Actinomycetota</taxon>
        <taxon>Actinomycetes</taxon>
        <taxon>Kitasatosporales</taxon>
        <taxon>Streptomycetaceae</taxon>
        <taxon>Streptomyces</taxon>
    </lineage>
</organism>
<name>A0A919GCB1_9ACTN</name>
<reference evidence="2" key="2">
    <citation type="submission" date="2020-09" db="EMBL/GenBank/DDBJ databases">
        <authorList>
            <person name="Sun Q."/>
            <person name="Ohkuma M."/>
        </authorList>
    </citation>
    <scope>NUCLEOTIDE SEQUENCE</scope>
    <source>
        <strain evidence="2">JCM 5069</strain>
    </source>
</reference>
<evidence type="ECO:0000313" key="2">
    <source>
        <dbReference type="EMBL" id="GHH81329.1"/>
    </source>
</evidence>
<gene>
    <name evidence="2" type="ORF">GCM10018793_38420</name>
</gene>
<dbReference type="EMBL" id="BNCD01000011">
    <property type="protein sequence ID" value="GHH81329.1"/>
    <property type="molecule type" value="Genomic_DNA"/>
</dbReference>
<reference evidence="2" key="1">
    <citation type="journal article" date="2014" name="Int. J. Syst. Evol. Microbiol.">
        <title>Complete genome sequence of Corynebacterium casei LMG S-19264T (=DSM 44701T), isolated from a smear-ripened cheese.</title>
        <authorList>
            <consortium name="US DOE Joint Genome Institute (JGI-PGF)"/>
            <person name="Walter F."/>
            <person name="Albersmeier A."/>
            <person name="Kalinowski J."/>
            <person name="Ruckert C."/>
        </authorList>
    </citation>
    <scope>NUCLEOTIDE SEQUENCE</scope>
    <source>
        <strain evidence="2">JCM 5069</strain>
    </source>
</reference>
<evidence type="ECO:0000313" key="3">
    <source>
        <dbReference type="Proteomes" id="UP000603708"/>
    </source>
</evidence>
<feature type="region of interest" description="Disordered" evidence="1">
    <location>
        <begin position="24"/>
        <end position="54"/>
    </location>
</feature>
<sequence>MCTRSAEAVVPVVGAAVAGERLRAADVSTASTRAQDSGTREGTADPTRTASTRA</sequence>
<dbReference type="AlphaFoldDB" id="A0A919GCB1"/>
<keyword evidence="3" id="KW-1185">Reference proteome</keyword>
<accession>A0A919GCB1</accession>